<evidence type="ECO:0000313" key="1">
    <source>
        <dbReference type="EMBL" id="KAF9324228.1"/>
    </source>
</evidence>
<evidence type="ECO:0008006" key="3">
    <source>
        <dbReference type="Google" id="ProtNLM"/>
    </source>
</evidence>
<dbReference type="AlphaFoldDB" id="A0A9P5SEM1"/>
<protein>
    <recommendedName>
        <fullName evidence="3">FBD domain-containing protein</fullName>
    </recommendedName>
</protein>
<dbReference type="Proteomes" id="UP000696485">
    <property type="component" value="Unassembled WGS sequence"/>
</dbReference>
<dbReference type="InterPro" id="IPR032675">
    <property type="entry name" value="LRR_dom_sf"/>
</dbReference>
<reference evidence="1" key="1">
    <citation type="journal article" date="2020" name="Fungal Divers.">
        <title>Resolving the Mortierellaceae phylogeny through synthesis of multi-gene phylogenetics and phylogenomics.</title>
        <authorList>
            <person name="Vandepol N."/>
            <person name="Liber J."/>
            <person name="Desiro A."/>
            <person name="Na H."/>
            <person name="Kennedy M."/>
            <person name="Barry K."/>
            <person name="Grigoriev I.V."/>
            <person name="Miller A.N."/>
            <person name="O'Donnell K."/>
            <person name="Stajich J.E."/>
            <person name="Bonito G."/>
        </authorList>
    </citation>
    <scope>NUCLEOTIDE SEQUENCE</scope>
    <source>
        <strain evidence="1">NVP1</strain>
    </source>
</reference>
<accession>A0A9P5SEM1</accession>
<name>A0A9P5SEM1_9FUNG</name>
<sequence length="154" mass="17336">MFDRALLSAPQTRVFWEGFRSTQELSIHFVRLPKDGDFFEEARGDYSALKKLVFLGEPKATLGMIRFLMQCPNLTSVTMACSKSTEDHGVPALEALLKQGHLPQLQRLTLRGEDRHDELHSSLHAMIRLRHSACSSADLDRSQSPLGVTVQPYV</sequence>
<evidence type="ECO:0000313" key="2">
    <source>
        <dbReference type="Proteomes" id="UP000696485"/>
    </source>
</evidence>
<gene>
    <name evidence="1" type="ORF">BG006_000735</name>
</gene>
<dbReference type="EMBL" id="JAAAUY010001127">
    <property type="protein sequence ID" value="KAF9324228.1"/>
    <property type="molecule type" value="Genomic_DNA"/>
</dbReference>
<comment type="caution">
    <text evidence="1">The sequence shown here is derived from an EMBL/GenBank/DDBJ whole genome shotgun (WGS) entry which is preliminary data.</text>
</comment>
<dbReference type="Gene3D" id="3.80.10.10">
    <property type="entry name" value="Ribonuclease Inhibitor"/>
    <property type="match status" value="1"/>
</dbReference>
<keyword evidence="2" id="KW-1185">Reference proteome</keyword>
<dbReference type="SUPFAM" id="SSF52047">
    <property type="entry name" value="RNI-like"/>
    <property type="match status" value="1"/>
</dbReference>
<organism evidence="1 2">
    <name type="scientific">Podila minutissima</name>
    <dbReference type="NCBI Taxonomy" id="64525"/>
    <lineage>
        <taxon>Eukaryota</taxon>
        <taxon>Fungi</taxon>
        <taxon>Fungi incertae sedis</taxon>
        <taxon>Mucoromycota</taxon>
        <taxon>Mortierellomycotina</taxon>
        <taxon>Mortierellomycetes</taxon>
        <taxon>Mortierellales</taxon>
        <taxon>Mortierellaceae</taxon>
        <taxon>Podila</taxon>
    </lineage>
</organism>
<proteinExistence type="predicted"/>